<dbReference type="CDD" id="cd02909">
    <property type="entry name" value="cupin_pirin_N"/>
    <property type="match status" value="1"/>
</dbReference>
<dbReference type="Proteomes" id="UP001629953">
    <property type="component" value="Unassembled WGS sequence"/>
</dbReference>
<dbReference type="InterPro" id="IPR003829">
    <property type="entry name" value="Pirin_N_dom"/>
</dbReference>
<evidence type="ECO:0000259" key="4">
    <source>
        <dbReference type="Pfam" id="PF05726"/>
    </source>
</evidence>
<reference evidence="5 6" key="1">
    <citation type="journal article" date="2013" name="Int. J. Syst. Evol. Microbiol.">
        <title>Celerinatantimonas yamalensis sp. nov., a cold-adapted diazotrophic bacterium from a cold permafrost brine.</title>
        <authorList>
            <person name="Shcherbakova V."/>
            <person name="Chuvilskaya N."/>
            <person name="Rivkina E."/>
            <person name="Demidov N."/>
            <person name="Uchaeva V."/>
            <person name="Suetin S."/>
            <person name="Suzina N."/>
            <person name="Gilichinsky D."/>
        </authorList>
    </citation>
    <scope>NUCLEOTIDE SEQUENCE [LARGE SCALE GENOMIC DNA]</scope>
    <source>
        <strain evidence="5 6">C7</strain>
    </source>
</reference>
<dbReference type="Pfam" id="PF05726">
    <property type="entry name" value="Pirin_C"/>
    <property type="match status" value="1"/>
</dbReference>
<comment type="caution">
    <text evidence="5">The sequence shown here is derived from an EMBL/GenBank/DDBJ whole genome shotgun (WGS) entry which is preliminary data.</text>
</comment>
<evidence type="ECO:0000259" key="3">
    <source>
        <dbReference type="Pfam" id="PF02678"/>
    </source>
</evidence>
<evidence type="ECO:0000313" key="6">
    <source>
        <dbReference type="Proteomes" id="UP001629953"/>
    </source>
</evidence>
<dbReference type="EMBL" id="JBEQCT010000001">
    <property type="protein sequence ID" value="MFM2483593.1"/>
    <property type="molecule type" value="Genomic_DNA"/>
</dbReference>
<dbReference type="InterPro" id="IPR011051">
    <property type="entry name" value="RmlC_Cupin_sf"/>
</dbReference>
<keyword evidence="6" id="KW-1185">Reference proteome</keyword>
<dbReference type="RefSeq" id="WP_408621703.1">
    <property type="nucleotide sequence ID" value="NZ_JBEQCT010000001.1"/>
</dbReference>
<accession>A0ABW9G2K0</accession>
<dbReference type="PANTHER" id="PTHR13903">
    <property type="entry name" value="PIRIN-RELATED"/>
    <property type="match status" value="1"/>
</dbReference>
<dbReference type="InterPro" id="IPR012093">
    <property type="entry name" value="Pirin"/>
</dbReference>
<organism evidence="5 6">
    <name type="scientific">Celerinatantimonas yamalensis</name>
    <dbReference type="NCBI Taxonomy" id="559956"/>
    <lineage>
        <taxon>Bacteria</taxon>
        <taxon>Pseudomonadati</taxon>
        <taxon>Pseudomonadota</taxon>
        <taxon>Gammaproteobacteria</taxon>
        <taxon>Celerinatantimonadaceae</taxon>
        <taxon>Celerinatantimonas</taxon>
    </lineage>
</organism>
<feature type="domain" description="Pirin C-terminal" evidence="4">
    <location>
        <begin position="178"/>
        <end position="279"/>
    </location>
</feature>
<comment type="similarity">
    <text evidence="1 2">Belongs to the pirin family.</text>
</comment>
<dbReference type="Gene3D" id="2.60.120.10">
    <property type="entry name" value="Jelly Rolls"/>
    <property type="match status" value="2"/>
</dbReference>
<dbReference type="InterPro" id="IPR014710">
    <property type="entry name" value="RmlC-like_jellyroll"/>
</dbReference>
<dbReference type="CDD" id="cd02247">
    <property type="entry name" value="cupin_pirin_C"/>
    <property type="match status" value="1"/>
</dbReference>
<dbReference type="PANTHER" id="PTHR13903:SF8">
    <property type="entry name" value="PIRIN"/>
    <property type="match status" value="1"/>
</dbReference>
<proteinExistence type="inferred from homology"/>
<feature type="domain" description="Pirin N-terminal" evidence="3">
    <location>
        <begin position="22"/>
        <end position="122"/>
    </location>
</feature>
<sequence length="279" mass="30919">MTQFRDIARLVDGMPTSDGAGVKLTRMIGTQTLSHLDPFLMLDCFESDQPDDYLAGFPSHPHRGFETVTYILNGRMRHKDNHGHEGVIEEGGIQWMTAGHGVIHSEMPEQKEGLLKGFQLWVNLPAKDKMCPPHYQEHSKETIPHEIDEQGNLIRVIAGKTAQGTVGPVQTEATAAGYFDISLVAGAHLIMPMPSERIGFIYTIEGRVKLSKNGQSTAPYQLAELSDGDAIEIISEQPARILLVTGRAIKEPIAWGGPFVMNTRDEVLQAFDDFRANRF</sequence>
<name>A0ABW9G2K0_9GAMM</name>
<dbReference type="SUPFAM" id="SSF51182">
    <property type="entry name" value="RmlC-like cupins"/>
    <property type="match status" value="1"/>
</dbReference>
<gene>
    <name evidence="5" type="ORF">ABUE30_00620</name>
</gene>
<dbReference type="Pfam" id="PF02678">
    <property type="entry name" value="Pirin"/>
    <property type="match status" value="1"/>
</dbReference>
<protein>
    <submittedName>
        <fullName evidence="5">Pirin family protein</fullName>
    </submittedName>
</protein>
<evidence type="ECO:0000256" key="2">
    <source>
        <dbReference type="RuleBase" id="RU003457"/>
    </source>
</evidence>
<evidence type="ECO:0000256" key="1">
    <source>
        <dbReference type="ARBA" id="ARBA00008416"/>
    </source>
</evidence>
<dbReference type="PIRSF" id="PIRSF006232">
    <property type="entry name" value="Pirin"/>
    <property type="match status" value="1"/>
</dbReference>
<dbReference type="InterPro" id="IPR008778">
    <property type="entry name" value="Pirin_C_dom"/>
</dbReference>
<evidence type="ECO:0000313" key="5">
    <source>
        <dbReference type="EMBL" id="MFM2483593.1"/>
    </source>
</evidence>